<dbReference type="InterPro" id="IPR038718">
    <property type="entry name" value="SNF2-like_sf"/>
</dbReference>
<keyword evidence="9" id="KW-1185">Reference proteome</keyword>
<dbReference type="InterPro" id="IPR000330">
    <property type="entry name" value="SNF2_N"/>
</dbReference>
<dbReference type="Gene3D" id="3.40.50.300">
    <property type="entry name" value="P-loop containing nucleotide triphosphate hydrolases"/>
    <property type="match status" value="1"/>
</dbReference>
<dbReference type="SUPFAM" id="SSF52540">
    <property type="entry name" value="P-loop containing nucleoside triphosphate hydrolases"/>
    <property type="match status" value="2"/>
</dbReference>
<evidence type="ECO:0000256" key="5">
    <source>
        <dbReference type="SAM" id="Coils"/>
    </source>
</evidence>
<feature type="coiled-coil region" evidence="5">
    <location>
        <begin position="868"/>
        <end position="925"/>
    </location>
</feature>
<dbReference type="EMBL" id="JACSPZ010000003">
    <property type="protein sequence ID" value="MBD8036639.1"/>
    <property type="molecule type" value="Genomic_DNA"/>
</dbReference>
<name>A0ABR8XXR8_9BACL</name>
<proteinExistence type="predicted"/>
<evidence type="ECO:0000256" key="3">
    <source>
        <dbReference type="ARBA" id="ARBA00022806"/>
    </source>
</evidence>
<dbReference type="Pfam" id="PF00271">
    <property type="entry name" value="Helicase_C"/>
    <property type="match status" value="1"/>
</dbReference>
<gene>
    <name evidence="8" type="ORF">H9635_07790</name>
</gene>
<dbReference type="InterPro" id="IPR014001">
    <property type="entry name" value="Helicase_ATP-bd"/>
</dbReference>
<keyword evidence="4" id="KW-0067">ATP-binding</keyword>
<organism evidence="8 9">
    <name type="scientific">Solibacillus faecavium</name>
    <dbReference type="NCBI Taxonomy" id="2762221"/>
    <lineage>
        <taxon>Bacteria</taxon>
        <taxon>Bacillati</taxon>
        <taxon>Bacillota</taxon>
        <taxon>Bacilli</taxon>
        <taxon>Bacillales</taxon>
        <taxon>Caryophanaceae</taxon>
        <taxon>Solibacillus</taxon>
    </lineage>
</organism>
<dbReference type="PROSITE" id="PS51192">
    <property type="entry name" value="HELICASE_ATP_BIND_1"/>
    <property type="match status" value="1"/>
</dbReference>
<dbReference type="RefSeq" id="WP_191699626.1">
    <property type="nucleotide sequence ID" value="NZ_JACSPZ010000003.1"/>
</dbReference>
<evidence type="ECO:0000259" key="7">
    <source>
        <dbReference type="PROSITE" id="PS51194"/>
    </source>
</evidence>
<feature type="domain" description="Helicase ATP-binding" evidence="6">
    <location>
        <begin position="48"/>
        <end position="214"/>
    </location>
</feature>
<feature type="domain" description="Helicase C-terminal" evidence="7">
    <location>
        <begin position="439"/>
        <end position="590"/>
    </location>
</feature>
<keyword evidence="1" id="KW-0547">Nucleotide-binding</keyword>
<evidence type="ECO:0000256" key="2">
    <source>
        <dbReference type="ARBA" id="ARBA00022801"/>
    </source>
</evidence>
<reference evidence="8 9" key="1">
    <citation type="submission" date="2020-08" db="EMBL/GenBank/DDBJ databases">
        <title>A Genomic Blueprint of the Chicken Gut Microbiome.</title>
        <authorList>
            <person name="Gilroy R."/>
            <person name="Ravi A."/>
            <person name="Getino M."/>
            <person name="Pursley I."/>
            <person name="Horton D.L."/>
            <person name="Alikhan N.-F."/>
            <person name="Baker D."/>
            <person name="Gharbi K."/>
            <person name="Hall N."/>
            <person name="Watson M."/>
            <person name="Adriaenssens E.M."/>
            <person name="Foster-Nyarko E."/>
            <person name="Jarju S."/>
            <person name="Secka A."/>
            <person name="Antonio M."/>
            <person name="Oren A."/>
            <person name="Chaudhuri R."/>
            <person name="La Ragione R.M."/>
            <person name="Hildebrand F."/>
            <person name="Pallen M.J."/>
        </authorList>
    </citation>
    <scope>NUCLEOTIDE SEQUENCE [LARGE SCALE GENOMIC DNA]</scope>
    <source>
        <strain evidence="8 9">A46</strain>
    </source>
</reference>
<keyword evidence="5" id="KW-0175">Coiled coil</keyword>
<keyword evidence="2" id="KW-0378">Hydrolase</keyword>
<evidence type="ECO:0000256" key="4">
    <source>
        <dbReference type="ARBA" id="ARBA00022840"/>
    </source>
</evidence>
<accession>A0ABR8XXR8</accession>
<dbReference type="SMART" id="SM00487">
    <property type="entry name" value="DEXDc"/>
    <property type="match status" value="1"/>
</dbReference>
<evidence type="ECO:0000259" key="6">
    <source>
        <dbReference type="PROSITE" id="PS51192"/>
    </source>
</evidence>
<comment type="caution">
    <text evidence="8">The sequence shown here is derived from an EMBL/GenBank/DDBJ whole genome shotgun (WGS) entry which is preliminary data.</text>
</comment>
<dbReference type="GO" id="GO:0004386">
    <property type="term" value="F:helicase activity"/>
    <property type="evidence" value="ECO:0007669"/>
    <property type="project" value="UniProtKB-KW"/>
</dbReference>
<evidence type="ECO:0000313" key="8">
    <source>
        <dbReference type="EMBL" id="MBD8036639.1"/>
    </source>
</evidence>
<dbReference type="InterPro" id="IPR027417">
    <property type="entry name" value="P-loop_NTPase"/>
</dbReference>
<evidence type="ECO:0000256" key="1">
    <source>
        <dbReference type="ARBA" id="ARBA00022741"/>
    </source>
</evidence>
<dbReference type="PANTHER" id="PTHR45766:SF6">
    <property type="entry name" value="SWI_SNF-RELATED MATRIX-ASSOCIATED ACTIN-DEPENDENT REGULATOR OF CHROMATIN SUBFAMILY A-LIKE PROTEIN 1"/>
    <property type="match status" value="1"/>
</dbReference>
<dbReference type="PANTHER" id="PTHR45766">
    <property type="entry name" value="DNA ANNEALING HELICASE AND ENDONUCLEASE ZRANB3 FAMILY MEMBER"/>
    <property type="match status" value="1"/>
</dbReference>
<protein>
    <submittedName>
        <fullName evidence="8">DEAD/DEAH box helicase</fullName>
    </submittedName>
</protein>
<keyword evidence="3 8" id="KW-0347">Helicase</keyword>
<dbReference type="InterPro" id="IPR001650">
    <property type="entry name" value="Helicase_C-like"/>
</dbReference>
<dbReference type="CDD" id="cd18011">
    <property type="entry name" value="DEXDc_RapA"/>
    <property type="match status" value="1"/>
</dbReference>
<dbReference type="InterPro" id="IPR057342">
    <property type="entry name" value="DEXDc_RapA"/>
</dbReference>
<dbReference type="Gene3D" id="3.40.50.10810">
    <property type="entry name" value="Tandem AAA-ATPase domain"/>
    <property type="match status" value="1"/>
</dbReference>
<dbReference type="PROSITE" id="PS51194">
    <property type="entry name" value="HELICASE_CTER"/>
    <property type="match status" value="1"/>
</dbReference>
<dbReference type="InterPro" id="IPR049730">
    <property type="entry name" value="SNF2/RAD54-like_C"/>
</dbReference>
<dbReference type="Proteomes" id="UP000619101">
    <property type="component" value="Unassembled WGS sequence"/>
</dbReference>
<dbReference type="SMART" id="SM00490">
    <property type="entry name" value="HELICc"/>
    <property type="match status" value="1"/>
</dbReference>
<dbReference type="CDD" id="cd18793">
    <property type="entry name" value="SF2_C_SNF"/>
    <property type="match status" value="1"/>
</dbReference>
<dbReference type="Pfam" id="PF00176">
    <property type="entry name" value="SNF2-rel_dom"/>
    <property type="match status" value="1"/>
</dbReference>
<evidence type="ECO:0000313" key="9">
    <source>
        <dbReference type="Proteomes" id="UP000619101"/>
    </source>
</evidence>
<sequence>MTTPYHAKYFANELTRITSGEGIEKLSQSLFDANVDLNPHQIEAALFAFKSPLSKGVLLADEVGLGKTIEAGLVLCQYWAERKRKLIIICPASLRKQWSNELEEKFNLPTLILESSSFNRFVKEGMSNPFNQNKIIITSFQFANRKKEQIRLTNFDLVVIDEAHKLRNVYQTKNRLGKGIKWAIEDSKKILLTATPLQNSLMELYGLSTLIDDHLFGDVTSFRNQYVKGEQDLNELRDRLKDFTNRTLRSQVQEYIRYTERKTITVPFTPADNEYELYQLISEFLLREDTYAIPKRQRVLTTLILRKLLASSSYAIANTLKTIKERLLLQYNNQEHQDLTNLSSEIIFDDEMEYDILEELEDETEDEEIVEDEPSLSMEKLKKEIEELEDLEQRARIIRVDSKSKALLTAIETGFKEMASMDAKRKVLIFTESKRTQQYLKDFLESNGYANKIVLFNGTNTDVESKQIYEKWLINDENAQNISGSKTADKRQALIDHFKNHAEIMIATESAAEGVNLQFCSLIINYDLPWNPQRIEQRIGRCHRYGQKHDVVVINFLNKRNEADIRVLELLQDKFNLFAGVLGASDEVLGTIESGVDFEKRILSIYQQCRTPEEINIAFKQLQDELEDQIKNKLDDTHRSLLEHFDEDVHQRLKMHVSETVLHLDRFSQMFWNVTSYMLKPYATFDERTYSFEVIKPIPSIENSNGNYQLKMKERSLQKKTHQVYRLSHPIGETVLEMSKLLTTECNEVIFNISNHPTKISVIENLKGQQGYLILKKLTIVSYQQEEYLLFNGFTIDGQTVEPDIFEKMFNCNAVVNENVKVNHELVHRLKQDSKQHVSATVNKSFENNHRFFNEERERLEKWADDMMYSVEKELQDLKVKIKEVKRKSRHSISMEEQHKFQKELQELEKTQRRKRQQIFEAEDEIAERRDDLINELENQMIQTTFEEELFIIKWRVV</sequence>